<dbReference type="InterPro" id="IPR052752">
    <property type="entry name" value="NACHT-WD_repeat"/>
</dbReference>
<evidence type="ECO:0000256" key="1">
    <source>
        <dbReference type="ARBA" id="ARBA00022737"/>
    </source>
</evidence>
<evidence type="ECO:0000313" key="5">
    <source>
        <dbReference type="Proteomes" id="UP001050975"/>
    </source>
</evidence>
<dbReference type="EMBL" id="BLAY01000343">
    <property type="protein sequence ID" value="GET44392.1"/>
    <property type="molecule type" value="Genomic_DNA"/>
</dbReference>
<dbReference type="SUPFAM" id="SSF52540">
    <property type="entry name" value="P-loop containing nucleoside triphosphate hydrolases"/>
    <property type="match status" value="1"/>
</dbReference>
<evidence type="ECO:0000313" key="4">
    <source>
        <dbReference type="EMBL" id="GET44392.1"/>
    </source>
</evidence>
<reference evidence="4" key="1">
    <citation type="submission" date="2019-10" db="EMBL/GenBank/DDBJ databases">
        <title>Draft genome sequece of Microseira wollei NIES-4236.</title>
        <authorList>
            <person name="Yamaguchi H."/>
            <person name="Suzuki S."/>
            <person name="Kawachi M."/>
        </authorList>
    </citation>
    <scope>NUCLEOTIDE SEQUENCE</scope>
    <source>
        <strain evidence="4">NIES-4236</strain>
    </source>
</reference>
<dbReference type="PANTHER" id="PTHR19871">
    <property type="entry name" value="BETA TRANSDUCIN-RELATED PROTEIN"/>
    <property type="match status" value="1"/>
</dbReference>
<dbReference type="Gene3D" id="3.40.50.300">
    <property type="entry name" value="P-loop containing nucleotide triphosphate hydrolases"/>
    <property type="match status" value="1"/>
</dbReference>
<keyword evidence="1" id="KW-0677">Repeat</keyword>
<protein>
    <recommendedName>
        <fullName evidence="6">ATP-binding protein</fullName>
    </recommendedName>
</protein>
<feature type="domain" description="Nephrocystin 3-like N-terminal" evidence="3">
    <location>
        <begin position="177"/>
        <end position="294"/>
    </location>
</feature>
<comment type="caution">
    <text evidence="4">The sequence shown here is derived from an EMBL/GenBank/DDBJ whole genome shotgun (WGS) entry which is preliminary data.</text>
</comment>
<evidence type="ECO:0000259" key="3">
    <source>
        <dbReference type="Pfam" id="PF24883"/>
    </source>
</evidence>
<organism evidence="4 5">
    <name type="scientific">Microseira wollei NIES-4236</name>
    <dbReference type="NCBI Taxonomy" id="2530354"/>
    <lineage>
        <taxon>Bacteria</taxon>
        <taxon>Bacillati</taxon>
        <taxon>Cyanobacteriota</taxon>
        <taxon>Cyanophyceae</taxon>
        <taxon>Oscillatoriophycideae</taxon>
        <taxon>Aerosakkonematales</taxon>
        <taxon>Aerosakkonemataceae</taxon>
        <taxon>Microseira</taxon>
    </lineage>
</organism>
<dbReference type="AlphaFoldDB" id="A0AAV3XTR9"/>
<dbReference type="Pfam" id="PF18731">
    <property type="entry name" value="HEPN_Swt1"/>
    <property type="match status" value="1"/>
</dbReference>
<evidence type="ECO:0000259" key="2">
    <source>
        <dbReference type="Pfam" id="PF18731"/>
    </source>
</evidence>
<proteinExistence type="predicted"/>
<dbReference type="InterPro" id="IPR056884">
    <property type="entry name" value="NPHP3-like_N"/>
</dbReference>
<gene>
    <name evidence="4" type="ORF">MiSe_92190</name>
</gene>
<accession>A0AAV3XTR9</accession>
<dbReference type="InterPro" id="IPR041650">
    <property type="entry name" value="HEPN_Swt1"/>
</dbReference>
<keyword evidence="5" id="KW-1185">Reference proteome</keyword>
<dbReference type="PANTHER" id="PTHR19871:SF14">
    <property type="entry name" value="DUF4062 DOMAIN-CONTAINING PROTEIN"/>
    <property type="match status" value="1"/>
</dbReference>
<dbReference type="RefSeq" id="WP_226594295.1">
    <property type="nucleotide sequence ID" value="NZ_BLAY01000343.1"/>
</dbReference>
<evidence type="ECO:0008006" key="6">
    <source>
        <dbReference type="Google" id="ProtNLM"/>
    </source>
</evidence>
<dbReference type="Proteomes" id="UP001050975">
    <property type="component" value="Unassembled WGS sequence"/>
</dbReference>
<name>A0AAV3XTR9_9CYAN</name>
<sequence>MTQSDRKFNKHLVDKALEEIFTPALQPLIGRKMESRYGSNWLQDAPLGLEDYYFDGNDLKWNDPAAVISLLLDQWNEAFFERHKLDNRERNWVYEIRSTRNDVKHNNDVFDYDYSFRALDSMERLLIATDAKTAAQDVKQLKEQLQKSPPVGVRPEFQALIQEKTEGFVGRGFLFKAIQDFLTSQSKGYFIIEADPGVGKSAILAEYVRRTNCVFHFNIRSQAINRAEQFLQGICSQIISRYSLPYPLNLPPDATGDGKFLGKLLEEASAKLRAGDKLVIAVDALDEVDQTDHKTNNILYLPVTLPKGVYFVLTQRSIPLPLNVNPVPYRFDLMQYQAESLPDIQTYIRTRTQRSPQLSKWIDGQGLSVDDFVTQLGNKSENNFMYLRYVLGEIESGKYAADLTIAKLPQGLMAYYEDHWRRMGMLDQPLPMHKVAIVYFLAELREPVSRRLLAELSGEKAVTVQMVLNEWQQFLREIQVDAETRYSIYHQSFSDFLYRKDIVQAYGDDFS</sequence>
<dbReference type="Pfam" id="PF24883">
    <property type="entry name" value="NPHP3_N"/>
    <property type="match status" value="1"/>
</dbReference>
<feature type="domain" description="Swt1-like HEPN" evidence="2">
    <location>
        <begin position="19"/>
        <end position="128"/>
    </location>
</feature>
<dbReference type="InterPro" id="IPR027417">
    <property type="entry name" value="P-loop_NTPase"/>
</dbReference>